<keyword evidence="5" id="KW-0378">Hydrolase</keyword>
<dbReference type="InterPro" id="IPR014774">
    <property type="entry name" value="KaiC-like_dom"/>
</dbReference>
<dbReference type="PRINTS" id="PR01874">
    <property type="entry name" value="DNAREPAIRADA"/>
</dbReference>
<feature type="compositionally biased region" description="Polar residues" evidence="14">
    <location>
        <begin position="77"/>
        <end position="92"/>
    </location>
</feature>
<feature type="binding site" evidence="11">
    <location>
        <begin position="136"/>
        <end position="143"/>
    </location>
    <ligand>
        <name>ATP</name>
        <dbReference type="ChEBI" id="CHEBI:30616"/>
    </ligand>
</feature>
<evidence type="ECO:0000256" key="6">
    <source>
        <dbReference type="ARBA" id="ARBA00022833"/>
    </source>
</evidence>
<evidence type="ECO:0000259" key="15">
    <source>
        <dbReference type="PROSITE" id="PS50162"/>
    </source>
</evidence>
<feature type="domain" description="RecA family profile 1" evidence="15">
    <location>
        <begin position="107"/>
        <end position="256"/>
    </location>
</feature>
<evidence type="ECO:0000256" key="1">
    <source>
        <dbReference type="ARBA" id="ARBA00022723"/>
    </source>
</evidence>
<keyword evidence="8 11" id="KW-0346">Stress response</keyword>
<dbReference type="GO" id="GO:0005524">
    <property type="term" value="F:ATP binding"/>
    <property type="evidence" value="ECO:0007669"/>
    <property type="project" value="UniProtKB-UniRule"/>
</dbReference>
<dbReference type="GO" id="GO:0005829">
    <property type="term" value="C:cytosol"/>
    <property type="evidence" value="ECO:0007669"/>
    <property type="project" value="TreeGrafter"/>
</dbReference>
<dbReference type="Gene3D" id="3.30.230.10">
    <property type="match status" value="1"/>
</dbReference>
<evidence type="ECO:0000256" key="12">
    <source>
        <dbReference type="NCBIfam" id="TIGR00416"/>
    </source>
</evidence>
<comment type="similarity">
    <text evidence="11 13">Belongs to the RecA family. RadA subfamily.</text>
</comment>
<sequence length="496" mass="53677">MAKKSNTYYCTACGYESSGWLGKCPNCGGWNTFEEKPRDVKPKKVEQAGVSTGWLQDLLDEAAVEIELDNEDESSDTSEASPKLRSNSGTNSRHQKLIQMQKVDSSKSEYYSSGISEFDRVLGGGFVPGSLVLVGGDPGIGKSTLLLQAASKSDIKSESILYICGEESAAQVKNRAERLGVDKSNINLSSEIVFENIAAIVQELKPKLCIVDSIQTVYSEQSSSAPGSVSQVRDCSAGFLRIAKSLGTTIILVGHVTKDGNIAGPRILEHMVDTVIYFEGDKYSNLRLVRAVKNRFGATNEVGIFDMTGQGLIPLEDASSSLLQGRPINVAGSALTCVIEGTRPMIMEIQALLNPSSYASPIRVTQGFDRNRVSMLIALLEKKLNLGISNMDAFINVVNGFKADDPSTDLALIAGIVSSFKEKAIKDKLLLVGEVGLTGEVRPVSHIENRVKEASKLGFKYMIVPGANQKQVKKLSDLEMEIIYVDSIGEAMDVIW</sequence>
<name>A0A2S0KL79_9FIRM</name>
<dbReference type="Gene3D" id="3.40.50.300">
    <property type="entry name" value="P-loop containing nucleotide triphosphate hydrolases"/>
    <property type="match status" value="1"/>
</dbReference>
<dbReference type="GO" id="GO:0140664">
    <property type="term" value="F:ATP-dependent DNA damage sensor activity"/>
    <property type="evidence" value="ECO:0007669"/>
    <property type="project" value="InterPro"/>
</dbReference>
<dbReference type="PANTHER" id="PTHR32472:SF10">
    <property type="entry name" value="DNA REPAIR PROTEIN RADA-LIKE PROTEIN"/>
    <property type="match status" value="1"/>
</dbReference>
<keyword evidence="7 11" id="KW-0067">ATP-binding</keyword>
<dbReference type="GO" id="GO:0008270">
    <property type="term" value="F:zinc ion binding"/>
    <property type="evidence" value="ECO:0007669"/>
    <property type="project" value="UniProtKB-KW"/>
</dbReference>
<keyword evidence="2 11" id="KW-0547">Nucleotide-binding</keyword>
<evidence type="ECO:0000256" key="5">
    <source>
        <dbReference type="ARBA" id="ARBA00022801"/>
    </source>
</evidence>
<accession>A0A2S0KL79</accession>
<gene>
    <name evidence="11" type="primary">radA</name>
    <name evidence="16" type="ORF">C5Q98_00465</name>
</gene>
<feature type="region of interest" description="Disordered" evidence="14">
    <location>
        <begin position="69"/>
        <end position="97"/>
    </location>
</feature>
<dbReference type="PROSITE" id="PS50162">
    <property type="entry name" value="RECA_2"/>
    <property type="match status" value="1"/>
</dbReference>
<dbReference type="InterPro" id="IPR003593">
    <property type="entry name" value="AAA+_ATPase"/>
</dbReference>
<dbReference type="Proteomes" id="UP000237947">
    <property type="component" value="Chromosome"/>
</dbReference>
<dbReference type="GO" id="GO:0004176">
    <property type="term" value="F:ATP-dependent peptidase activity"/>
    <property type="evidence" value="ECO:0007669"/>
    <property type="project" value="InterPro"/>
</dbReference>
<dbReference type="GO" id="GO:0003684">
    <property type="term" value="F:damaged DNA binding"/>
    <property type="evidence" value="ECO:0007669"/>
    <property type="project" value="InterPro"/>
</dbReference>
<dbReference type="GO" id="GO:0004252">
    <property type="term" value="F:serine-type endopeptidase activity"/>
    <property type="evidence" value="ECO:0007669"/>
    <property type="project" value="InterPro"/>
</dbReference>
<evidence type="ECO:0000256" key="3">
    <source>
        <dbReference type="ARBA" id="ARBA00022763"/>
    </source>
</evidence>
<dbReference type="EMBL" id="CP027226">
    <property type="protein sequence ID" value="AVM41793.1"/>
    <property type="molecule type" value="Genomic_DNA"/>
</dbReference>
<evidence type="ECO:0000313" key="16">
    <source>
        <dbReference type="EMBL" id="AVM41793.1"/>
    </source>
</evidence>
<dbReference type="OrthoDB" id="9803906at2"/>
<dbReference type="InterPro" id="IPR020568">
    <property type="entry name" value="Ribosomal_Su5_D2-typ_SF"/>
</dbReference>
<dbReference type="InterPro" id="IPR004504">
    <property type="entry name" value="DNA_repair_RadA"/>
</dbReference>
<evidence type="ECO:0000256" key="4">
    <source>
        <dbReference type="ARBA" id="ARBA00022771"/>
    </source>
</evidence>
<evidence type="ECO:0000256" key="7">
    <source>
        <dbReference type="ARBA" id="ARBA00022840"/>
    </source>
</evidence>
<dbReference type="InterPro" id="IPR027417">
    <property type="entry name" value="P-loop_NTPase"/>
</dbReference>
<dbReference type="Pfam" id="PF18073">
    <property type="entry name" value="Zn_ribbon_LapB"/>
    <property type="match status" value="1"/>
</dbReference>
<evidence type="ECO:0000256" key="8">
    <source>
        <dbReference type="ARBA" id="ARBA00023016"/>
    </source>
</evidence>
<comment type="function">
    <text evidence="11">Plays a role in repairing double-strand DNA breaks, probably involving stabilizing or processing branched DNA or blocked replication forks.</text>
</comment>
<dbReference type="PANTHER" id="PTHR32472">
    <property type="entry name" value="DNA REPAIR PROTEIN RADA"/>
    <property type="match status" value="1"/>
</dbReference>
<evidence type="ECO:0000256" key="11">
    <source>
        <dbReference type="HAMAP-Rule" id="MF_01498"/>
    </source>
</evidence>
<dbReference type="NCBIfam" id="TIGR00416">
    <property type="entry name" value="sms"/>
    <property type="match status" value="1"/>
</dbReference>
<keyword evidence="9 11" id="KW-0238">DNA-binding</keyword>
<dbReference type="SUPFAM" id="SSF52540">
    <property type="entry name" value="P-loop containing nucleoside triphosphate hydrolases"/>
    <property type="match status" value="1"/>
</dbReference>
<evidence type="ECO:0000313" key="17">
    <source>
        <dbReference type="Proteomes" id="UP000237947"/>
    </source>
</evidence>
<dbReference type="Pfam" id="PF05362">
    <property type="entry name" value="Lon_C"/>
    <property type="match status" value="1"/>
</dbReference>
<dbReference type="FunFam" id="3.40.50.300:FF:000050">
    <property type="entry name" value="DNA repair protein RadA"/>
    <property type="match status" value="1"/>
</dbReference>
<organism evidence="16 17">
    <name type="scientific">Fastidiosipila sanguinis</name>
    <dbReference type="NCBI Taxonomy" id="236753"/>
    <lineage>
        <taxon>Bacteria</taxon>
        <taxon>Bacillati</taxon>
        <taxon>Bacillota</taxon>
        <taxon>Clostridia</taxon>
        <taxon>Eubacteriales</taxon>
        <taxon>Oscillospiraceae</taxon>
        <taxon>Fastidiosipila</taxon>
    </lineage>
</organism>
<dbReference type="RefSeq" id="WP_106011781.1">
    <property type="nucleotide sequence ID" value="NZ_CP027226.1"/>
</dbReference>
<evidence type="ECO:0000256" key="14">
    <source>
        <dbReference type="SAM" id="MobiDB-lite"/>
    </source>
</evidence>
<dbReference type="KEGG" id="fsa:C5Q98_00465"/>
<dbReference type="InterPro" id="IPR020588">
    <property type="entry name" value="RecA_ATP-bd"/>
</dbReference>
<keyword evidence="3 11" id="KW-0227">DNA damage</keyword>
<comment type="domain">
    <text evidence="11">The middle region has homology to RecA with ATPase motifs including the RadA KNRFG motif, while the C-terminus is homologous to Lon protease.</text>
</comment>
<dbReference type="GO" id="GO:0000725">
    <property type="term" value="P:recombinational repair"/>
    <property type="evidence" value="ECO:0007669"/>
    <property type="project" value="UniProtKB-UniRule"/>
</dbReference>
<dbReference type="Pfam" id="PF06745">
    <property type="entry name" value="ATPase"/>
    <property type="match status" value="1"/>
</dbReference>
<dbReference type="InterPro" id="IPR014721">
    <property type="entry name" value="Ribsml_uS5_D2-typ_fold_subgr"/>
</dbReference>
<feature type="region of interest" description="Lon-protease-like" evidence="11">
    <location>
        <begin position="392"/>
        <end position="496"/>
    </location>
</feature>
<proteinExistence type="inferred from homology"/>
<keyword evidence="17" id="KW-1185">Reference proteome</keyword>
<dbReference type="SMART" id="SM00382">
    <property type="entry name" value="AAA"/>
    <property type="match status" value="1"/>
</dbReference>
<keyword evidence="4 13" id="KW-0863">Zinc-finger</keyword>
<comment type="function">
    <text evidence="13">DNA-dependent ATPase involved in processing of recombination intermediates, plays a role in repairing DNA breaks. Stimulates the branch migration of RecA-mediated strand transfer reactions, allowing the 3' invading strand to extend heteroduplex DNA faster. Binds ssDNA in the presence of ADP but not other nucleotides, has ATPase activity that is stimulated by ssDNA and various branched DNA structures, but inhibited by SSB. Does not have RecA's homology-searching function.</text>
</comment>
<dbReference type="CDD" id="cd01121">
    <property type="entry name" value="RadA_SMS_N"/>
    <property type="match status" value="1"/>
</dbReference>
<keyword evidence="1 11" id="KW-0479">Metal-binding</keyword>
<feature type="short sequence motif" description="RadA KNRFG motif" evidence="11">
    <location>
        <begin position="293"/>
        <end position="297"/>
    </location>
</feature>
<dbReference type="AlphaFoldDB" id="A0A2S0KL79"/>
<keyword evidence="10 11" id="KW-0234">DNA repair</keyword>
<dbReference type="GO" id="GO:0006508">
    <property type="term" value="P:proteolysis"/>
    <property type="evidence" value="ECO:0007669"/>
    <property type="project" value="InterPro"/>
</dbReference>
<dbReference type="InterPro" id="IPR041166">
    <property type="entry name" value="Rubredoxin_2"/>
</dbReference>
<dbReference type="InterPro" id="IPR008269">
    <property type="entry name" value="Lon_proteolytic"/>
</dbReference>
<evidence type="ECO:0000256" key="2">
    <source>
        <dbReference type="ARBA" id="ARBA00022741"/>
    </source>
</evidence>
<dbReference type="HAMAP" id="MF_01498">
    <property type="entry name" value="RadA_bact"/>
    <property type="match status" value="1"/>
</dbReference>
<protein>
    <recommendedName>
        <fullName evidence="11 12">DNA repair protein RadA</fullName>
    </recommendedName>
</protein>
<evidence type="ECO:0000256" key="10">
    <source>
        <dbReference type="ARBA" id="ARBA00023204"/>
    </source>
</evidence>
<evidence type="ECO:0000256" key="9">
    <source>
        <dbReference type="ARBA" id="ARBA00023125"/>
    </source>
</evidence>
<reference evidence="17" key="1">
    <citation type="submission" date="2018-02" db="EMBL/GenBank/DDBJ databases">
        <authorList>
            <person name="Holder M.E."/>
            <person name="Ajami N.J."/>
            <person name="Petrosino J.F."/>
        </authorList>
    </citation>
    <scope>NUCLEOTIDE SEQUENCE [LARGE SCALE GENOMIC DNA]</scope>
    <source>
        <strain evidence="17">CCUG 47711</strain>
    </source>
</reference>
<dbReference type="SUPFAM" id="SSF54211">
    <property type="entry name" value="Ribosomal protein S5 domain 2-like"/>
    <property type="match status" value="1"/>
</dbReference>
<evidence type="ECO:0000256" key="13">
    <source>
        <dbReference type="RuleBase" id="RU003555"/>
    </source>
</evidence>
<keyword evidence="6 13" id="KW-0862">Zinc</keyword>